<evidence type="ECO:0000256" key="1">
    <source>
        <dbReference type="SAM" id="MobiDB-lite"/>
    </source>
</evidence>
<keyword evidence="4" id="KW-1185">Reference proteome</keyword>
<sequence>MILTSSTGIRSASAPTPRPALVGAAAAEPPPLPQSGLDRRVPVPSTQAFTPLFPWRKKLSNACGSLGKDEAYICSTRSRDDAGPRTRWKLDLIHREQREQRFRQIQIRDGSTSSLAIRKESPCLRDEDFHDGKRRGYSGTELSEDIWCHIHSLMTPRDAARAACVSRAFLCSWRCYPNLIFNTKIMGMLQDRGFTHRVDDILKKHSGIGVKTFELDFSRCGKPEVYEYLHGWLQIAVTPGIEKLTLVMPEDEAVSFPCPVLSDENGSSIRYLHLVHCAFRPTDNLGCLRNLTELHFDWVRITGDELGCLLSSCVALERLKLTRCPEITHMKIPSWLQRLSYLQVLECQRLRMLRNEAPNIYSFHFKGDRVEVSLGESLRLKNLHMICYRFLHHVREELPFSVPNLETLNICSHSELVDTTMAFSPSKFLHLKHVGIYIIGAYDYFSLVSFLDAAPLLETFDLRVVAFQHTIGELLSDNPSQLQQMAGYHHDKLQRVKISRFYSWKSLVELTCHILKNSSSLERLTLDTTDDRFDAATRASGGRNREGSTVGSFNDSITVGRVLYADNLPIVPQHECWILTRTDPVKLSIVPIGGIHIFNGETADSDGNTLELPKEDSALDLENSKPTQSAPEQERMPIEELIQVAREKGEHVQQPDVPTTPITPDTVDPVALEAARVKILEEADGIIKISASVLQDKVDTKSLVDRARKNWDESNKALLNARKSVEE</sequence>
<proteinExistence type="predicted"/>
<organism evidence="3 4">
    <name type="scientific">Lolium multiflorum</name>
    <name type="common">Italian ryegrass</name>
    <name type="synonym">Lolium perenne subsp. multiflorum</name>
    <dbReference type="NCBI Taxonomy" id="4521"/>
    <lineage>
        <taxon>Eukaryota</taxon>
        <taxon>Viridiplantae</taxon>
        <taxon>Streptophyta</taxon>
        <taxon>Embryophyta</taxon>
        <taxon>Tracheophyta</taxon>
        <taxon>Spermatophyta</taxon>
        <taxon>Magnoliopsida</taxon>
        <taxon>Liliopsida</taxon>
        <taxon>Poales</taxon>
        <taxon>Poaceae</taxon>
        <taxon>BOP clade</taxon>
        <taxon>Pooideae</taxon>
        <taxon>Poodae</taxon>
        <taxon>Poeae</taxon>
        <taxon>Poeae Chloroplast Group 2 (Poeae type)</taxon>
        <taxon>Loliodinae</taxon>
        <taxon>Loliinae</taxon>
        <taxon>Lolium</taxon>
    </lineage>
</organism>
<dbReference type="SUPFAM" id="SSF81383">
    <property type="entry name" value="F-box domain"/>
    <property type="match status" value="1"/>
</dbReference>
<dbReference type="AlphaFoldDB" id="A0AAD8RWY4"/>
<dbReference type="PANTHER" id="PTHR34145:SF35">
    <property type="entry name" value="F-BOX DOMAIN-CONTAINING PROTEIN"/>
    <property type="match status" value="1"/>
</dbReference>
<feature type="compositionally biased region" description="Polar residues" evidence="1">
    <location>
        <begin position="1"/>
        <end position="14"/>
    </location>
</feature>
<feature type="region of interest" description="Disordered" evidence="1">
    <location>
        <begin position="1"/>
        <end position="41"/>
    </location>
</feature>
<dbReference type="InterPro" id="IPR032675">
    <property type="entry name" value="LRR_dom_sf"/>
</dbReference>
<protein>
    <recommendedName>
        <fullName evidence="2">At1g61320/AtMIF1 LRR domain-containing protein</fullName>
    </recommendedName>
</protein>
<dbReference type="InterPro" id="IPR036047">
    <property type="entry name" value="F-box-like_dom_sf"/>
</dbReference>
<feature type="domain" description="At1g61320/AtMIF1 LRR" evidence="2">
    <location>
        <begin position="201"/>
        <end position="536"/>
    </location>
</feature>
<accession>A0AAD8RWY4</accession>
<dbReference type="PANTHER" id="PTHR34145">
    <property type="entry name" value="OS02G0105600 PROTEIN"/>
    <property type="match status" value="1"/>
</dbReference>
<dbReference type="InterPro" id="IPR053772">
    <property type="entry name" value="At1g61320/At1g61330-like"/>
</dbReference>
<dbReference type="SUPFAM" id="SSF52047">
    <property type="entry name" value="RNI-like"/>
    <property type="match status" value="1"/>
</dbReference>
<dbReference type="EMBL" id="JAUUTY010000005">
    <property type="protein sequence ID" value="KAK1632277.1"/>
    <property type="molecule type" value="Genomic_DNA"/>
</dbReference>
<evidence type="ECO:0000259" key="2">
    <source>
        <dbReference type="Pfam" id="PF23622"/>
    </source>
</evidence>
<dbReference type="Pfam" id="PF23622">
    <property type="entry name" value="LRR_At1g61320_AtMIF1"/>
    <property type="match status" value="1"/>
</dbReference>
<name>A0AAD8RWY4_LOLMU</name>
<dbReference type="InterPro" id="IPR055357">
    <property type="entry name" value="LRR_At1g61320_AtMIF1"/>
</dbReference>
<dbReference type="Proteomes" id="UP001231189">
    <property type="component" value="Unassembled WGS sequence"/>
</dbReference>
<reference evidence="3" key="1">
    <citation type="submission" date="2023-07" db="EMBL/GenBank/DDBJ databases">
        <title>A chromosome-level genome assembly of Lolium multiflorum.</title>
        <authorList>
            <person name="Chen Y."/>
            <person name="Copetti D."/>
            <person name="Kolliker R."/>
            <person name="Studer B."/>
        </authorList>
    </citation>
    <scope>NUCLEOTIDE SEQUENCE</scope>
    <source>
        <strain evidence="3">02402/16</strain>
        <tissue evidence="3">Leaf</tissue>
    </source>
</reference>
<feature type="region of interest" description="Disordered" evidence="1">
    <location>
        <begin position="603"/>
        <end position="634"/>
    </location>
</feature>
<evidence type="ECO:0000313" key="4">
    <source>
        <dbReference type="Proteomes" id="UP001231189"/>
    </source>
</evidence>
<comment type="caution">
    <text evidence="3">The sequence shown here is derived from an EMBL/GenBank/DDBJ whole genome shotgun (WGS) entry which is preliminary data.</text>
</comment>
<gene>
    <name evidence="3" type="ORF">QYE76_006592</name>
</gene>
<evidence type="ECO:0000313" key="3">
    <source>
        <dbReference type="EMBL" id="KAK1632277.1"/>
    </source>
</evidence>
<dbReference type="Gene3D" id="3.80.10.10">
    <property type="entry name" value="Ribonuclease Inhibitor"/>
    <property type="match status" value="1"/>
</dbReference>